<evidence type="ECO:0000256" key="1">
    <source>
        <dbReference type="SAM" id="MobiDB-lite"/>
    </source>
</evidence>
<evidence type="ECO:0000313" key="3">
    <source>
        <dbReference type="Proteomes" id="UP001152622"/>
    </source>
</evidence>
<protein>
    <submittedName>
        <fullName evidence="2">Uncharacterized protein</fullName>
    </submittedName>
</protein>
<keyword evidence="3" id="KW-1185">Reference proteome</keyword>
<organism evidence="2 3">
    <name type="scientific">Synaphobranchus kaupii</name>
    <name type="common">Kaup's arrowtooth eel</name>
    <dbReference type="NCBI Taxonomy" id="118154"/>
    <lineage>
        <taxon>Eukaryota</taxon>
        <taxon>Metazoa</taxon>
        <taxon>Chordata</taxon>
        <taxon>Craniata</taxon>
        <taxon>Vertebrata</taxon>
        <taxon>Euteleostomi</taxon>
        <taxon>Actinopterygii</taxon>
        <taxon>Neopterygii</taxon>
        <taxon>Teleostei</taxon>
        <taxon>Anguilliformes</taxon>
        <taxon>Synaphobranchidae</taxon>
        <taxon>Synaphobranchus</taxon>
    </lineage>
</organism>
<sequence>MGRSSTEDGSPERGSSNNSSVVSRMAPKAWRRGFGLAATLTQRPLRAAARSPLAGVPRHSRTRLAMPARHTLMC</sequence>
<name>A0A9Q1IKS4_SYNKA</name>
<gene>
    <name evidence="2" type="ORF">SKAU_G00330220</name>
</gene>
<dbReference type="EMBL" id="JAINUF010000014">
    <property type="protein sequence ID" value="KAJ8343094.1"/>
    <property type="molecule type" value="Genomic_DNA"/>
</dbReference>
<dbReference type="AlphaFoldDB" id="A0A9Q1IKS4"/>
<accession>A0A9Q1IKS4</accession>
<comment type="caution">
    <text evidence="2">The sequence shown here is derived from an EMBL/GenBank/DDBJ whole genome shotgun (WGS) entry which is preliminary data.</text>
</comment>
<evidence type="ECO:0000313" key="2">
    <source>
        <dbReference type="EMBL" id="KAJ8343094.1"/>
    </source>
</evidence>
<proteinExistence type="predicted"/>
<dbReference type="Proteomes" id="UP001152622">
    <property type="component" value="Chromosome 14"/>
</dbReference>
<feature type="region of interest" description="Disordered" evidence="1">
    <location>
        <begin position="1"/>
        <end position="24"/>
    </location>
</feature>
<reference evidence="2" key="1">
    <citation type="journal article" date="2023" name="Science">
        <title>Genome structures resolve the early diversification of teleost fishes.</title>
        <authorList>
            <person name="Parey E."/>
            <person name="Louis A."/>
            <person name="Montfort J."/>
            <person name="Bouchez O."/>
            <person name="Roques C."/>
            <person name="Iampietro C."/>
            <person name="Lluch J."/>
            <person name="Castinel A."/>
            <person name="Donnadieu C."/>
            <person name="Desvignes T."/>
            <person name="Floi Bucao C."/>
            <person name="Jouanno E."/>
            <person name="Wen M."/>
            <person name="Mejri S."/>
            <person name="Dirks R."/>
            <person name="Jansen H."/>
            <person name="Henkel C."/>
            <person name="Chen W.J."/>
            <person name="Zahm M."/>
            <person name="Cabau C."/>
            <person name="Klopp C."/>
            <person name="Thompson A.W."/>
            <person name="Robinson-Rechavi M."/>
            <person name="Braasch I."/>
            <person name="Lecointre G."/>
            <person name="Bobe J."/>
            <person name="Postlethwait J.H."/>
            <person name="Berthelot C."/>
            <person name="Roest Crollius H."/>
            <person name="Guiguen Y."/>
        </authorList>
    </citation>
    <scope>NUCLEOTIDE SEQUENCE</scope>
    <source>
        <strain evidence="2">WJC10195</strain>
    </source>
</reference>